<protein>
    <recommendedName>
        <fullName evidence="3">Toprim domain-containing protein</fullName>
    </recommendedName>
</protein>
<gene>
    <name evidence="1" type="ORF">GCM10023261_05260</name>
</gene>
<name>A0ABP9N017_9HYPH</name>
<dbReference type="Pfam" id="PF13155">
    <property type="entry name" value="Toprim_2"/>
    <property type="match status" value="1"/>
</dbReference>
<keyword evidence="2" id="KW-1185">Reference proteome</keyword>
<evidence type="ECO:0000313" key="2">
    <source>
        <dbReference type="Proteomes" id="UP001500864"/>
    </source>
</evidence>
<reference evidence="2" key="1">
    <citation type="journal article" date="2019" name="Int. J. Syst. Evol. Microbiol.">
        <title>The Global Catalogue of Microorganisms (GCM) 10K type strain sequencing project: providing services to taxonomists for standard genome sequencing and annotation.</title>
        <authorList>
            <consortium name="The Broad Institute Genomics Platform"/>
            <consortium name="The Broad Institute Genome Sequencing Center for Infectious Disease"/>
            <person name="Wu L."/>
            <person name="Ma J."/>
        </authorList>
    </citation>
    <scope>NUCLEOTIDE SEQUENCE [LARGE SCALE GENOMIC DNA]</scope>
    <source>
        <strain evidence="2">JCM 17712</strain>
    </source>
</reference>
<sequence length="73" mass="8318">MGIPFNQWHDAREFSNINTKTRLTIAMDGDEAGCKAGFTLATRAYKHGFDVSMMQAPKGRDFNDFLYSQRRAI</sequence>
<dbReference type="RefSeq" id="WP_345114808.1">
    <property type="nucleotide sequence ID" value="NZ_BAABIZ010000004.1"/>
</dbReference>
<dbReference type="Proteomes" id="UP001500864">
    <property type="component" value="Unassembled WGS sequence"/>
</dbReference>
<dbReference type="Gene3D" id="3.40.1360.10">
    <property type="match status" value="1"/>
</dbReference>
<organism evidence="1 2">
    <name type="scientific">Bartonella jaculi</name>
    <dbReference type="NCBI Taxonomy" id="686226"/>
    <lineage>
        <taxon>Bacteria</taxon>
        <taxon>Pseudomonadati</taxon>
        <taxon>Pseudomonadota</taxon>
        <taxon>Alphaproteobacteria</taxon>
        <taxon>Hyphomicrobiales</taxon>
        <taxon>Bartonellaceae</taxon>
        <taxon>Bartonella</taxon>
    </lineage>
</organism>
<accession>A0ABP9N017</accession>
<dbReference type="SUPFAM" id="SSF56731">
    <property type="entry name" value="DNA primase core"/>
    <property type="match status" value="1"/>
</dbReference>
<evidence type="ECO:0008006" key="3">
    <source>
        <dbReference type="Google" id="ProtNLM"/>
    </source>
</evidence>
<dbReference type="EMBL" id="BAABIZ010000004">
    <property type="protein sequence ID" value="GAA5105668.1"/>
    <property type="molecule type" value="Genomic_DNA"/>
</dbReference>
<evidence type="ECO:0000313" key="1">
    <source>
        <dbReference type="EMBL" id="GAA5105668.1"/>
    </source>
</evidence>
<comment type="caution">
    <text evidence="1">The sequence shown here is derived from an EMBL/GenBank/DDBJ whole genome shotgun (WGS) entry which is preliminary data.</text>
</comment>
<proteinExistence type="predicted"/>